<dbReference type="Gene3D" id="2.40.10.120">
    <property type="match status" value="1"/>
</dbReference>
<dbReference type="InterPro" id="IPR001478">
    <property type="entry name" value="PDZ"/>
</dbReference>
<dbReference type="InterPro" id="IPR009003">
    <property type="entry name" value="Peptidase_S1_PA"/>
</dbReference>
<dbReference type="SUPFAM" id="SSF50156">
    <property type="entry name" value="PDZ domain-like"/>
    <property type="match status" value="2"/>
</dbReference>
<dbReference type="STRING" id="1555241.A0A4P9XAW7"/>
<dbReference type="GO" id="GO:0004252">
    <property type="term" value="F:serine-type endopeptidase activity"/>
    <property type="evidence" value="ECO:0007669"/>
    <property type="project" value="InterPro"/>
</dbReference>
<name>A0A4P9XAW7_9FUNG</name>
<dbReference type="Pfam" id="PF12812">
    <property type="entry name" value="PDZ_1"/>
    <property type="match status" value="1"/>
</dbReference>
<organism evidence="3 4">
    <name type="scientific">Caulochytrium protostelioides</name>
    <dbReference type="NCBI Taxonomy" id="1555241"/>
    <lineage>
        <taxon>Eukaryota</taxon>
        <taxon>Fungi</taxon>
        <taxon>Fungi incertae sedis</taxon>
        <taxon>Chytridiomycota</taxon>
        <taxon>Chytridiomycota incertae sedis</taxon>
        <taxon>Chytridiomycetes</taxon>
        <taxon>Caulochytriales</taxon>
        <taxon>Caulochytriaceae</taxon>
        <taxon>Caulochytrium</taxon>
    </lineage>
</organism>
<evidence type="ECO:0000313" key="4">
    <source>
        <dbReference type="Proteomes" id="UP000274922"/>
    </source>
</evidence>
<evidence type="ECO:0000313" key="3">
    <source>
        <dbReference type="EMBL" id="RKP02502.1"/>
    </source>
</evidence>
<dbReference type="SUPFAM" id="SSF50494">
    <property type="entry name" value="Trypsin-like serine proteases"/>
    <property type="match status" value="2"/>
</dbReference>
<comment type="similarity">
    <text evidence="1">Belongs to the peptidase S1C family.</text>
</comment>
<dbReference type="InterPro" id="IPR036034">
    <property type="entry name" value="PDZ_sf"/>
</dbReference>
<dbReference type="PROSITE" id="PS50106">
    <property type="entry name" value="PDZ"/>
    <property type="match status" value="1"/>
</dbReference>
<dbReference type="PANTHER" id="PTHR46366">
    <property type="entry name" value="PRO-APOPTOTIC SERINE PROTEASE NMA111"/>
    <property type="match status" value="1"/>
</dbReference>
<dbReference type="Proteomes" id="UP000274922">
    <property type="component" value="Unassembled WGS sequence"/>
</dbReference>
<feature type="non-terminal residue" evidence="3">
    <location>
        <position position="885"/>
    </location>
</feature>
<dbReference type="InterPro" id="IPR025926">
    <property type="entry name" value="PDZ-like_dom"/>
</dbReference>
<keyword evidence="4" id="KW-1185">Reference proteome</keyword>
<feature type="non-terminal residue" evidence="3">
    <location>
        <position position="1"/>
    </location>
</feature>
<dbReference type="InterPro" id="IPR001940">
    <property type="entry name" value="Peptidase_S1C"/>
</dbReference>
<dbReference type="GO" id="GO:0006508">
    <property type="term" value="P:proteolysis"/>
    <property type="evidence" value="ECO:0007669"/>
    <property type="project" value="InterPro"/>
</dbReference>
<dbReference type="EMBL" id="ML014142">
    <property type="protein sequence ID" value="RKP02502.1"/>
    <property type="molecule type" value="Genomic_DNA"/>
</dbReference>
<evidence type="ECO:0000259" key="2">
    <source>
        <dbReference type="PROSITE" id="PS50106"/>
    </source>
</evidence>
<feature type="domain" description="PDZ" evidence="2">
    <location>
        <begin position="218"/>
        <end position="279"/>
    </location>
</feature>
<dbReference type="AlphaFoldDB" id="A0A4P9XAW7"/>
<dbReference type="PANTHER" id="PTHR46366:SF1">
    <property type="entry name" value="PDZ DOMAIN-CONTAINING PROTEIN C1685.05"/>
    <property type="match status" value="1"/>
</dbReference>
<sequence length="885" mass="97222">RWATSLGRVIDSLVSIKYVTARNFDTWRVGSYSATGFIVDATNGLILTNKHVITDAPFIGKACFRNGEEVAVWPIWRDPVHDFGFLKFNPAGIHFMHLTAVPLAPERVRVGLAVRVPGSDAGEKLAVLQGIIARIDRPAANYGIGTYNDFNVAYIQCSANTSGGSSGSPVIDIDGYAVAMNAGGSTHAASSFFLPLHRVQRALHLIQNHQTVPRGTLQVEWVQKEYNECRRLGLSLDWERTFRETNPLLNGALTVKGIVPGGPADGILQTGDVLLTIENHICNDFVHLAEVLDDKSLNRFGAQSVKVQICRYGQNMDLVLPVQSLYAITPARYVEIGGAVIHNLSYSLARSYLHPCSGVYLADAGHMFGIAGIASNAIVTTVDHKSVSDIDEFVTVMQTLAHGERVPVRYYALNKKNVELVKVITVEYIWGRFRMAVRNDHTGLWNYSDIRTQELAKPVRELNATFTAVKFKNPKLSTVANKVMPSLCRIFVDYPIGINGENNKATEGTGIVIDHVSGLVLTDRNTIITALGKPRLTFANNVTVLARILWIHPLHNAVFLRYDTVTLMASGLPVRGITYMPDASALCPGDEVAIATVHNYSALPRVKMTLVRDVGAVIFSDSHPPRSRTINWDTAITLTDPLTDGAGVLTDKEGRVRAAWLINPETNTFCGVGLEPGAALRRIADYLVYRERACAWNHLYDSGLALPAVVTVDIEVGQTYFYQARDLGLSEHWIDRIASAKLAADPTPPLLESETHEVTDRVAPSNRIDREGHVSPAPELLDPDEATREQMKPIQFHVLRNGKEVTISVPRVLLSGAPRVDIFQFGGAIIQQPHRSLAFSVKSVPKGMYISLLYSGSPAQRDHVSACWFITEVNGRPVPDMPSLM</sequence>
<dbReference type="CDD" id="cd06719">
    <property type="entry name" value="PDZ2-4_Nma111p-like"/>
    <property type="match status" value="1"/>
</dbReference>
<dbReference type="OrthoDB" id="4217619at2759"/>
<dbReference type="Gene3D" id="2.30.42.10">
    <property type="match status" value="1"/>
</dbReference>
<reference evidence="4" key="1">
    <citation type="journal article" date="2018" name="Nat. Microbiol.">
        <title>Leveraging single-cell genomics to expand the fungal tree of life.</title>
        <authorList>
            <person name="Ahrendt S.R."/>
            <person name="Quandt C.A."/>
            <person name="Ciobanu D."/>
            <person name="Clum A."/>
            <person name="Salamov A."/>
            <person name="Andreopoulos B."/>
            <person name="Cheng J.F."/>
            <person name="Woyke T."/>
            <person name="Pelin A."/>
            <person name="Henrissat B."/>
            <person name="Reynolds N.K."/>
            <person name="Benny G.L."/>
            <person name="Smith M.E."/>
            <person name="James T.Y."/>
            <person name="Grigoriev I.V."/>
        </authorList>
    </citation>
    <scope>NUCLEOTIDE SEQUENCE [LARGE SCALE GENOMIC DNA]</scope>
    <source>
        <strain evidence="4">ATCC 52028</strain>
    </source>
</reference>
<gene>
    <name evidence="3" type="ORF">CXG81DRAFT_2194</name>
</gene>
<protein>
    <recommendedName>
        <fullName evidence="2">PDZ domain-containing protein</fullName>
    </recommendedName>
</protein>
<evidence type="ECO:0000256" key="1">
    <source>
        <dbReference type="ARBA" id="ARBA00010541"/>
    </source>
</evidence>
<dbReference type="PRINTS" id="PR00834">
    <property type="entry name" value="PROTEASES2C"/>
</dbReference>
<proteinExistence type="inferred from homology"/>
<accession>A0A4P9XAW7</accession>
<dbReference type="Pfam" id="PF13365">
    <property type="entry name" value="Trypsin_2"/>
    <property type="match status" value="1"/>
</dbReference>